<evidence type="ECO:0000313" key="5">
    <source>
        <dbReference type="Proteomes" id="UP001327459"/>
    </source>
</evidence>
<dbReference type="SUPFAM" id="SSF56300">
    <property type="entry name" value="Metallo-dependent phosphatases"/>
    <property type="match status" value="1"/>
</dbReference>
<evidence type="ECO:0000256" key="1">
    <source>
        <dbReference type="ARBA" id="ARBA00008950"/>
    </source>
</evidence>
<evidence type="ECO:0000313" key="4">
    <source>
        <dbReference type="EMBL" id="WQH16514.1"/>
    </source>
</evidence>
<accession>A0ABZ0YWI0</accession>
<proteinExistence type="inferred from homology"/>
<organism evidence="4 5">
    <name type="scientific">Guyparkeria halophila</name>
    <dbReference type="NCBI Taxonomy" id="47960"/>
    <lineage>
        <taxon>Bacteria</taxon>
        <taxon>Pseudomonadati</taxon>
        <taxon>Pseudomonadota</taxon>
        <taxon>Gammaproteobacteria</taxon>
        <taxon>Chromatiales</taxon>
        <taxon>Thioalkalibacteraceae</taxon>
        <taxon>Guyparkeria</taxon>
    </lineage>
</organism>
<feature type="domain" description="Calcineurin-like phosphoesterase" evidence="3">
    <location>
        <begin position="18"/>
        <end position="168"/>
    </location>
</feature>
<dbReference type="EMBL" id="CP140153">
    <property type="protein sequence ID" value="WQH16514.1"/>
    <property type="molecule type" value="Genomic_DNA"/>
</dbReference>
<dbReference type="EC" id="3.1.4.-" evidence="2"/>
<dbReference type="InterPro" id="IPR000979">
    <property type="entry name" value="Phosphodiesterase_MJ0936/Vps29"/>
</dbReference>
<dbReference type="RefSeq" id="WP_322521505.1">
    <property type="nucleotide sequence ID" value="NZ_CP140153.1"/>
</dbReference>
<reference evidence="4 5" key="1">
    <citation type="submission" date="2023-11" db="EMBL/GenBank/DDBJ databases">
        <title>MicrobeMod: A computational toolkit for identifying prokaryotic methylation and restriction-modification with nanopore sequencing.</title>
        <authorList>
            <person name="Crits-Christoph A."/>
            <person name="Kang S.C."/>
            <person name="Lee H."/>
            <person name="Ostrov N."/>
        </authorList>
    </citation>
    <scope>NUCLEOTIDE SEQUENCE [LARGE SCALE GENOMIC DNA]</scope>
    <source>
        <strain evidence="4 5">ATCC 49870</strain>
    </source>
</reference>
<keyword evidence="2" id="KW-0479">Metal-binding</keyword>
<name>A0ABZ0YWI0_9GAMM</name>
<sequence>MGVHKTGMDLGDRDRVTVGLISDTHGTLERALLPLLAEVDVIVHAGDLLDPGELRQLTPTSGHVVVVRGNNDTPDQWPEGTEALLDTLPEQAYLTLPGGLLVVEHGHRVNPARRRHERLRGRHPEARAIVYGHTHRRVIDTDTTPWILNPGAAGRQRAFGGIGFLRLTATADEWWVEVMTLPKRGRDT</sequence>
<dbReference type="Proteomes" id="UP001327459">
    <property type="component" value="Chromosome"/>
</dbReference>
<evidence type="ECO:0000256" key="2">
    <source>
        <dbReference type="RuleBase" id="RU362039"/>
    </source>
</evidence>
<dbReference type="Gene3D" id="3.60.21.10">
    <property type="match status" value="1"/>
</dbReference>
<dbReference type="InterPro" id="IPR029052">
    <property type="entry name" value="Metallo-depent_PP-like"/>
</dbReference>
<comment type="cofactor">
    <cofactor evidence="2">
        <name>a divalent metal cation</name>
        <dbReference type="ChEBI" id="CHEBI:60240"/>
    </cofactor>
</comment>
<dbReference type="InterPro" id="IPR024654">
    <property type="entry name" value="Calcineurin-like_PHP_lpxH"/>
</dbReference>
<protein>
    <recommendedName>
        <fullName evidence="2">Phosphoesterase</fullName>
        <ecNumber evidence="2">3.1.4.-</ecNumber>
    </recommendedName>
</protein>
<dbReference type="Pfam" id="PF12850">
    <property type="entry name" value="Metallophos_2"/>
    <property type="match status" value="1"/>
</dbReference>
<keyword evidence="5" id="KW-1185">Reference proteome</keyword>
<evidence type="ECO:0000259" key="3">
    <source>
        <dbReference type="Pfam" id="PF12850"/>
    </source>
</evidence>
<gene>
    <name evidence="4" type="ORF">SR882_01050</name>
</gene>
<dbReference type="NCBIfam" id="TIGR00040">
    <property type="entry name" value="yfcE"/>
    <property type="match status" value="1"/>
</dbReference>
<comment type="similarity">
    <text evidence="1 2">Belongs to the metallophosphoesterase superfamily. YfcE family.</text>
</comment>